<protein>
    <submittedName>
        <fullName evidence="1">Uncharacterized protein</fullName>
    </submittedName>
</protein>
<reference evidence="1" key="1">
    <citation type="journal article" date="2023" name="G3 (Bethesda)">
        <title>A reference genome for the long-term kleptoplast-retaining sea slug Elysia crispata morphotype clarki.</title>
        <authorList>
            <person name="Eastman K.E."/>
            <person name="Pendleton A.L."/>
            <person name="Shaikh M.A."/>
            <person name="Suttiyut T."/>
            <person name="Ogas R."/>
            <person name="Tomko P."/>
            <person name="Gavelis G."/>
            <person name="Widhalm J.R."/>
            <person name="Wisecaver J.H."/>
        </authorList>
    </citation>
    <scope>NUCLEOTIDE SEQUENCE</scope>
    <source>
        <strain evidence="1">ECLA1</strain>
    </source>
</reference>
<accession>A0AAE1DGX9</accession>
<comment type="caution">
    <text evidence="1">The sequence shown here is derived from an EMBL/GenBank/DDBJ whole genome shotgun (WGS) entry which is preliminary data.</text>
</comment>
<dbReference type="AlphaFoldDB" id="A0AAE1DGX9"/>
<sequence length="71" mass="7992">MNDLALDVFLVNNFLPGRWSYNRGGRSTDPLRLPELGKCRLQTPTIRRDKNTAGCEVRASQAMDAMLLPDD</sequence>
<gene>
    <name evidence="1" type="ORF">RRG08_038687</name>
</gene>
<dbReference type="EMBL" id="JAWDGP010003865">
    <property type="protein sequence ID" value="KAK3770176.1"/>
    <property type="molecule type" value="Genomic_DNA"/>
</dbReference>
<proteinExistence type="predicted"/>
<evidence type="ECO:0000313" key="2">
    <source>
        <dbReference type="Proteomes" id="UP001283361"/>
    </source>
</evidence>
<dbReference type="Proteomes" id="UP001283361">
    <property type="component" value="Unassembled WGS sequence"/>
</dbReference>
<organism evidence="1 2">
    <name type="scientific">Elysia crispata</name>
    <name type="common">lettuce slug</name>
    <dbReference type="NCBI Taxonomy" id="231223"/>
    <lineage>
        <taxon>Eukaryota</taxon>
        <taxon>Metazoa</taxon>
        <taxon>Spiralia</taxon>
        <taxon>Lophotrochozoa</taxon>
        <taxon>Mollusca</taxon>
        <taxon>Gastropoda</taxon>
        <taxon>Heterobranchia</taxon>
        <taxon>Euthyneura</taxon>
        <taxon>Panpulmonata</taxon>
        <taxon>Sacoglossa</taxon>
        <taxon>Placobranchoidea</taxon>
        <taxon>Plakobranchidae</taxon>
        <taxon>Elysia</taxon>
    </lineage>
</organism>
<evidence type="ECO:0000313" key="1">
    <source>
        <dbReference type="EMBL" id="KAK3770176.1"/>
    </source>
</evidence>
<name>A0AAE1DGX9_9GAST</name>
<keyword evidence="2" id="KW-1185">Reference proteome</keyword>